<feature type="signal peptide" evidence="2">
    <location>
        <begin position="1"/>
        <end position="22"/>
    </location>
</feature>
<reference evidence="3 4" key="1">
    <citation type="journal article" date="2016" name="Nat. Commun.">
        <title>Thousands of microbial genomes shed light on interconnected biogeochemical processes in an aquifer system.</title>
        <authorList>
            <person name="Anantharaman K."/>
            <person name="Brown C.T."/>
            <person name="Hug L.A."/>
            <person name="Sharon I."/>
            <person name="Castelle C.J."/>
            <person name="Probst A.J."/>
            <person name="Thomas B.C."/>
            <person name="Singh A."/>
            <person name="Wilkins M.J."/>
            <person name="Karaoz U."/>
            <person name="Brodie E.L."/>
            <person name="Williams K.H."/>
            <person name="Hubbard S.S."/>
            <person name="Banfield J.F."/>
        </authorList>
    </citation>
    <scope>NUCLEOTIDE SEQUENCE [LARGE SCALE GENOMIC DNA]</scope>
</reference>
<evidence type="ECO:0000313" key="3">
    <source>
        <dbReference type="EMBL" id="OHB03474.1"/>
    </source>
</evidence>
<evidence type="ECO:0000256" key="2">
    <source>
        <dbReference type="SAM" id="SignalP"/>
    </source>
</evidence>
<dbReference type="EMBL" id="MHWE01000018">
    <property type="protein sequence ID" value="OHB03474.1"/>
    <property type="molecule type" value="Genomic_DNA"/>
</dbReference>
<keyword evidence="2" id="KW-0732">Signal</keyword>
<feature type="chain" id="PRO_5009584638" description="Spore coat protein U domain-containing protein" evidence="2">
    <location>
        <begin position="23"/>
        <end position="248"/>
    </location>
</feature>
<accession>A0A1G2U1W4</accession>
<dbReference type="Proteomes" id="UP000176800">
    <property type="component" value="Unassembled WGS sequence"/>
</dbReference>
<feature type="compositionally biased region" description="Polar residues" evidence="1">
    <location>
        <begin position="206"/>
        <end position="233"/>
    </location>
</feature>
<evidence type="ECO:0008006" key="5">
    <source>
        <dbReference type="Google" id="ProtNLM"/>
    </source>
</evidence>
<evidence type="ECO:0000313" key="4">
    <source>
        <dbReference type="Proteomes" id="UP000176800"/>
    </source>
</evidence>
<organism evidence="3 4">
    <name type="scientific">Candidatus Zambryskibacteria bacterium RIFCSPLOWO2_01_FULL_45_21</name>
    <dbReference type="NCBI Taxonomy" id="1802761"/>
    <lineage>
        <taxon>Bacteria</taxon>
        <taxon>Candidatus Zambryskiibacteriota</taxon>
    </lineage>
</organism>
<sequence>MGKVLSLVVLCCLLVVGNLVFAQVMSSGSYSIQSDSLNFGGGLSSSTNYIQESTFGEIATGPGESSSYKLKAGYQQMHEVYLAISAAADVTLSPSIDGTTGGTADGSTSVTVTTDNSTGYALYIKASSSPALVSGANSFADYIPAGANPDFTFSVAASAAEFAFSPEGSNIVQEYLDNGVGCNIGALETPDSCWNTLSTSNELISQSALPNHPSGTQTTLKFRAESGSSNSQPAGTYTATTTLTAVAL</sequence>
<feature type="region of interest" description="Disordered" evidence="1">
    <location>
        <begin position="206"/>
        <end position="236"/>
    </location>
</feature>
<name>A0A1G2U1W4_9BACT</name>
<evidence type="ECO:0000256" key="1">
    <source>
        <dbReference type="SAM" id="MobiDB-lite"/>
    </source>
</evidence>
<comment type="caution">
    <text evidence="3">The sequence shown here is derived from an EMBL/GenBank/DDBJ whole genome shotgun (WGS) entry which is preliminary data.</text>
</comment>
<gene>
    <name evidence="3" type="ORF">A3B14_03005</name>
</gene>
<proteinExistence type="predicted"/>
<dbReference type="AlphaFoldDB" id="A0A1G2U1W4"/>
<protein>
    <recommendedName>
        <fullName evidence="5">Spore coat protein U domain-containing protein</fullName>
    </recommendedName>
</protein>